<dbReference type="InterPro" id="IPR018181">
    <property type="entry name" value="Heat_shock_70_CS"/>
</dbReference>
<dbReference type="InterPro" id="IPR013126">
    <property type="entry name" value="Hsp_70_fam"/>
</dbReference>
<dbReference type="AlphaFoldDB" id="A0A518B3C6"/>
<dbReference type="FunFam" id="3.90.640.10:FF:000003">
    <property type="entry name" value="Molecular chaperone DnaK"/>
    <property type="match status" value="1"/>
</dbReference>
<reference evidence="8 9" key="1">
    <citation type="submission" date="2019-02" db="EMBL/GenBank/DDBJ databases">
        <title>Deep-cultivation of Planctomycetes and their phenomic and genomic characterization uncovers novel biology.</title>
        <authorList>
            <person name="Wiegand S."/>
            <person name="Jogler M."/>
            <person name="Boedeker C."/>
            <person name="Pinto D."/>
            <person name="Vollmers J."/>
            <person name="Rivas-Marin E."/>
            <person name="Kohn T."/>
            <person name="Peeters S.H."/>
            <person name="Heuer A."/>
            <person name="Rast P."/>
            <person name="Oberbeckmann S."/>
            <person name="Bunk B."/>
            <person name="Jeske O."/>
            <person name="Meyerdierks A."/>
            <person name="Storesund J.E."/>
            <person name="Kallscheuer N."/>
            <person name="Luecker S."/>
            <person name="Lage O.M."/>
            <person name="Pohl T."/>
            <person name="Merkel B.J."/>
            <person name="Hornburger P."/>
            <person name="Mueller R.-W."/>
            <person name="Bruemmer F."/>
            <person name="Labrenz M."/>
            <person name="Spormann A.M."/>
            <person name="Op den Camp H."/>
            <person name="Overmann J."/>
            <person name="Amann R."/>
            <person name="Jetten M.S.M."/>
            <person name="Mascher T."/>
            <person name="Medema M.H."/>
            <person name="Devos D.P."/>
            <person name="Kaster A.-K."/>
            <person name="Ovreas L."/>
            <person name="Rohde M."/>
            <person name="Galperin M.Y."/>
            <person name="Jogler C."/>
        </authorList>
    </citation>
    <scope>NUCLEOTIDE SEQUENCE [LARGE SCALE GENOMIC DNA]</scope>
    <source>
        <strain evidence="8 9">Pan216</strain>
    </source>
</reference>
<dbReference type="FunFam" id="2.60.34.10:FF:000014">
    <property type="entry name" value="Chaperone protein DnaK HSP70"/>
    <property type="match status" value="1"/>
</dbReference>
<dbReference type="Pfam" id="PF00012">
    <property type="entry name" value="HSP70"/>
    <property type="match status" value="1"/>
</dbReference>
<keyword evidence="9" id="KW-1185">Reference proteome</keyword>
<keyword evidence="4 7" id="KW-0067">ATP-binding</keyword>
<dbReference type="Gene3D" id="3.30.420.40">
    <property type="match status" value="2"/>
</dbReference>
<name>A0A518B3C6_9BACT</name>
<evidence type="ECO:0000256" key="3">
    <source>
        <dbReference type="ARBA" id="ARBA00022741"/>
    </source>
</evidence>
<dbReference type="GO" id="GO:0140662">
    <property type="term" value="F:ATP-dependent protein folding chaperone"/>
    <property type="evidence" value="ECO:0007669"/>
    <property type="project" value="InterPro"/>
</dbReference>
<dbReference type="InterPro" id="IPR043129">
    <property type="entry name" value="ATPase_NBD"/>
</dbReference>
<keyword evidence="3 7" id="KW-0547">Nucleotide-binding</keyword>
<gene>
    <name evidence="8" type="primary">dnaK_2</name>
    <name evidence="8" type="ORF">Pan216_23600</name>
</gene>
<organism evidence="8 9">
    <name type="scientific">Kolteria novifilia</name>
    <dbReference type="NCBI Taxonomy" id="2527975"/>
    <lineage>
        <taxon>Bacteria</taxon>
        <taxon>Pseudomonadati</taxon>
        <taxon>Planctomycetota</taxon>
        <taxon>Planctomycetia</taxon>
        <taxon>Kolteriales</taxon>
        <taxon>Kolteriaceae</taxon>
        <taxon>Kolteria</taxon>
    </lineage>
</organism>
<dbReference type="RefSeq" id="WP_419193526.1">
    <property type="nucleotide sequence ID" value="NZ_CP036279.1"/>
</dbReference>
<sequence>MSLPIVNPNSDNVGHVDAGPPILGIDLGTTFSLAAYRADDEVQMVRDERGDARIPSFLAFDPNGKVTVGFEARRHSLEDPEHTVYSVKRLIGKSLDELEEELKAVPYQVIEREMSDGRRVLHVRIDDREYTPEELSAKVLGTVVQQASQVIGKRVEKAVITVPAYFDESQRQATRDAGRIAGLDVVRIVNEPTAAALAYGLHNQEGGKVAVYDLGGGTFDCSILHLSDGVFRVLSTHGDTHLGGDDIDRAIMAVCMASPHWPTDADLTLRQQLRDACERAKIALSDSEETIIAVEFPDGAGTFRYSFTLDEFVALVDPLIERTLASCRSALRDAELSPDQIDEVVLVGGSSRIPRVRERVEQLFGRPPHCELNPDEVVAMGAAVQASILSGQLTQILLLDINPLSLGIETMGGAVSKLIPRNSTIPAQATERFTTYVDGQTGVEIQVLQGERELAKDCRSLGRFTLSGIPPLPAGVPQIDVTFLIDANGILQVTARENRSGQQTSIAVTPSQGLNRDEVERIIRESIEHAREDFQERRLIELRQKAESNLHHTQKGLDDVGDRLSKEQRTELENIIGELRSIVESAEDVDALSKALDRLEEANQPLVALMMNSVLSHEVVGKKLDET</sequence>
<dbReference type="PROSITE" id="PS01036">
    <property type="entry name" value="HSP70_3"/>
    <property type="match status" value="1"/>
</dbReference>
<evidence type="ECO:0000256" key="2">
    <source>
        <dbReference type="ARBA" id="ARBA00022553"/>
    </source>
</evidence>
<dbReference type="Proteomes" id="UP000317093">
    <property type="component" value="Chromosome"/>
</dbReference>
<dbReference type="NCBIfam" id="NF001413">
    <property type="entry name" value="PRK00290.1"/>
    <property type="match status" value="1"/>
</dbReference>
<evidence type="ECO:0000256" key="1">
    <source>
        <dbReference type="ARBA" id="ARBA00007381"/>
    </source>
</evidence>
<dbReference type="SUPFAM" id="SSF100920">
    <property type="entry name" value="Heat shock protein 70kD (HSP70), peptide-binding domain"/>
    <property type="match status" value="1"/>
</dbReference>
<comment type="similarity">
    <text evidence="1 7">Belongs to the heat shock protein 70 family.</text>
</comment>
<dbReference type="SUPFAM" id="SSF53067">
    <property type="entry name" value="Actin-like ATPase domain"/>
    <property type="match status" value="2"/>
</dbReference>
<dbReference type="PROSITE" id="PS00297">
    <property type="entry name" value="HSP70_1"/>
    <property type="match status" value="1"/>
</dbReference>
<evidence type="ECO:0000256" key="5">
    <source>
        <dbReference type="ARBA" id="ARBA00023016"/>
    </source>
</evidence>
<evidence type="ECO:0000256" key="7">
    <source>
        <dbReference type="RuleBase" id="RU003322"/>
    </source>
</evidence>
<dbReference type="InterPro" id="IPR029047">
    <property type="entry name" value="HSP70_peptide-bd_sf"/>
</dbReference>
<dbReference type="GO" id="GO:0005524">
    <property type="term" value="F:ATP binding"/>
    <property type="evidence" value="ECO:0007669"/>
    <property type="project" value="UniProtKB-KW"/>
</dbReference>
<dbReference type="PRINTS" id="PR00301">
    <property type="entry name" value="HEATSHOCK70"/>
</dbReference>
<evidence type="ECO:0000256" key="4">
    <source>
        <dbReference type="ARBA" id="ARBA00022840"/>
    </source>
</evidence>
<protein>
    <submittedName>
        <fullName evidence="8">Chaperone protein DnaK</fullName>
    </submittedName>
</protein>
<dbReference type="Gene3D" id="3.90.640.10">
    <property type="entry name" value="Actin, Chain A, domain 4"/>
    <property type="match status" value="1"/>
</dbReference>
<dbReference type="InterPro" id="IPR029048">
    <property type="entry name" value="HSP70_C_sf"/>
</dbReference>
<proteinExistence type="inferred from homology"/>
<dbReference type="SUPFAM" id="SSF100934">
    <property type="entry name" value="Heat shock protein 70kD (HSP70), C-terminal subdomain"/>
    <property type="match status" value="1"/>
</dbReference>
<dbReference type="Gene3D" id="2.60.34.10">
    <property type="entry name" value="Substrate Binding Domain Of DNAk, Chain A, domain 1"/>
    <property type="match status" value="1"/>
</dbReference>
<dbReference type="KEGG" id="knv:Pan216_23600"/>
<dbReference type="PANTHER" id="PTHR19375">
    <property type="entry name" value="HEAT SHOCK PROTEIN 70KDA"/>
    <property type="match status" value="1"/>
</dbReference>
<keyword evidence="2" id="KW-0597">Phosphoprotein</keyword>
<dbReference type="Gene3D" id="1.20.1270.10">
    <property type="match status" value="1"/>
</dbReference>
<keyword evidence="6" id="KW-0143">Chaperone</keyword>
<evidence type="ECO:0000256" key="6">
    <source>
        <dbReference type="ARBA" id="ARBA00023186"/>
    </source>
</evidence>
<evidence type="ECO:0000313" key="9">
    <source>
        <dbReference type="Proteomes" id="UP000317093"/>
    </source>
</evidence>
<keyword evidence="5" id="KW-0346">Stress response</keyword>
<dbReference type="NCBIfam" id="NF003520">
    <property type="entry name" value="PRK05183.1"/>
    <property type="match status" value="1"/>
</dbReference>
<accession>A0A518B3C6</accession>
<dbReference type="EMBL" id="CP036279">
    <property type="protein sequence ID" value="QDU61499.1"/>
    <property type="molecule type" value="Genomic_DNA"/>
</dbReference>
<dbReference type="PROSITE" id="PS00329">
    <property type="entry name" value="HSP70_2"/>
    <property type="match status" value="1"/>
</dbReference>
<evidence type="ECO:0000313" key="8">
    <source>
        <dbReference type="EMBL" id="QDU61499.1"/>
    </source>
</evidence>